<gene>
    <name evidence="2" type="ORF">B0F87_103248</name>
</gene>
<dbReference type="Pfam" id="PF04313">
    <property type="entry name" value="HSDR_N"/>
    <property type="match status" value="1"/>
</dbReference>
<dbReference type="PROSITE" id="PS51192">
    <property type="entry name" value="HELICASE_ATP_BIND_1"/>
    <property type="match status" value="1"/>
</dbReference>
<dbReference type="Proteomes" id="UP000240010">
    <property type="component" value="Unassembled WGS sequence"/>
</dbReference>
<dbReference type="Pfam" id="PF22679">
    <property type="entry name" value="T1R_D3-like"/>
    <property type="match status" value="1"/>
</dbReference>
<reference evidence="2 3" key="1">
    <citation type="submission" date="2018-02" db="EMBL/GenBank/DDBJ databases">
        <title>Subsurface microbial communities from deep shales in Ohio and West Virginia, USA.</title>
        <authorList>
            <person name="Wrighton K."/>
        </authorList>
    </citation>
    <scope>NUCLEOTIDE SEQUENCE [LARGE SCALE GENOMIC DNA]</scope>
    <source>
        <strain evidence="2 3">OWC-DMM</strain>
    </source>
</reference>
<dbReference type="Pfam" id="PF18766">
    <property type="entry name" value="SWI2_SNF2"/>
    <property type="match status" value="1"/>
</dbReference>
<dbReference type="PANTHER" id="PTHR42927">
    <property type="entry name" value="HELICASE SUPERFAMILY 1 AND 2 DOMAIN-CONTAINING PROTEIN"/>
    <property type="match status" value="1"/>
</dbReference>
<dbReference type="InterPro" id="IPR014001">
    <property type="entry name" value="Helicase_ATP-bd"/>
</dbReference>
<comment type="caution">
    <text evidence="2">The sequence shown here is derived from an EMBL/GenBank/DDBJ whole genome shotgun (WGS) entry which is preliminary data.</text>
</comment>
<dbReference type="GO" id="GO:0009035">
    <property type="term" value="F:type I site-specific deoxyribonuclease activity"/>
    <property type="evidence" value="ECO:0007669"/>
    <property type="project" value="UniProtKB-EC"/>
</dbReference>
<dbReference type="Gene3D" id="3.40.50.300">
    <property type="entry name" value="P-loop containing nucleotide triphosphate hydrolases"/>
    <property type="match status" value="3"/>
</dbReference>
<dbReference type="InterPro" id="IPR027417">
    <property type="entry name" value="P-loop_NTPase"/>
</dbReference>
<dbReference type="RefSeq" id="WP_104428328.1">
    <property type="nucleotide sequence ID" value="NZ_PTIZ01000003.1"/>
</dbReference>
<dbReference type="Gene3D" id="3.90.1570.50">
    <property type="match status" value="1"/>
</dbReference>
<dbReference type="InterPro" id="IPR055180">
    <property type="entry name" value="HsdR_RecA-like_helicase_dom_2"/>
</dbReference>
<dbReference type="AlphaFoldDB" id="A0A2S6HGY4"/>
<dbReference type="SMART" id="SM00487">
    <property type="entry name" value="DEXDc"/>
    <property type="match status" value="1"/>
</dbReference>
<evidence type="ECO:0000259" key="1">
    <source>
        <dbReference type="PROSITE" id="PS51192"/>
    </source>
</evidence>
<organism evidence="2 3">
    <name type="scientific">Methylobacter tundripaludum</name>
    <dbReference type="NCBI Taxonomy" id="173365"/>
    <lineage>
        <taxon>Bacteria</taxon>
        <taxon>Pseudomonadati</taxon>
        <taxon>Pseudomonadota</taxon>
        <taxon>Gammaproteobacteria</taxon>
        <taxon>Methylococcales</taxon>
        <taxon>Methylococcaceae</taxon>
        <taxon>Methylobacter</taxon>
    </lineage>
</organism>
<feature type="domain" description="Helicase ATP-binding" evidence="1">
    <location>
        <begin position="290"/>
        <end position="509"/>
    </location>
</feature>
<dbReference type="InterPro" id="IPR040980">
    <property type="entry name" value="SWI2_SNF2"/>
</dbReference>
<name>A0A2S6HGY4_9GAMM</name>
<dbReference type="SUPFAM" id="SSF52540">
    <property type="entry name" value="P-loop containing nucleoside triphosphate hydrolases"/>
    <property type="match status" value="2"/>
</dbReference>
<dbReference type="GO" id="GO:0005524">
    <property type="term" value="F:ATP binding"/>
    <property type="evidence" value="ECO:0007669"/>
    <property type="project" value="UniProtKB-KW"/>
</dbReference>
<dbReference type="PANTHER" id="PTHR42927:SF1">
    <property type="entry name" value="HELICASE SUPERFAMILY 1 AND 2 DOMAIN-CONTAINING PROTEIN"/>
    <property type="match status" value="1"/>
</dbReference>
<dbReference type="InterPro" id="IPR007409">
    <property type="entry name" value="Restrct_endonuc_type1_HsdR_N"/>
</dbReference>
<proteinExistence type="predicted"/>
<dbReference type="GO" id="GO:0003677">
    <property type="term" value="F:DNA binding"/>
    <property type="evidence" value="ECO:0007669"/>
    <property type="project" value="UniProtKB-KW"/>
</dbReference>
<evidence type="ECO:0000313" key="2">
    <source>
        <dbReference type="EMBL" id="PPK76641.1"/>
    </source>
</evidence>
<dbReference type="EMBL" id="PTIZ01000003">
    <property type="protein sequence ID" value="PPK76641.1"/>
    <property type="molecule type" value="Genomic_DNA"/>
</dbReference>
<evidence type="ECO:0000313" key="3">
    <source>
        <dbReference type="Proteomes" id="UP000240010"/>
    </source>
</evidence>
<sequence length="1014" mass="115843">MNITSENTFETAIIETLLQTGGYTEGNAGDYSPELGMFKAEVLHFLRDSQPKQWDKLAAIHGDNIENRLIQRLYKEMDLRGVLDVIRNGIVDYGVRFKMAFFKPESGLNPDTLALYEKNQLKVIRQVYYSKKNTNSVDLVLSLNGLPVATLELKNRFTGQNTAHAKKQYAATRDNKELLFAFKKRALVHFAVDDEEVYMTTRIDGSMTYWLPFNKGDNFGAGNPPNPAGYRSDYLWQETLAKDSWLEIIGRFLHLQVEEFDFEGRTHKKEKLIFPRFHQLDVVRKITANAQNHGAGHNYLVQHSAGSGKSNSIAWLAYRLSGLHDAQDQRIFDSVIVVTDRRVLDSQLQNTIYQFEHKSGVVQRIDKDSQQLANAIGSGTHIIITTLQKFPFVIDKVGELPSRKYAVIIDEAHSSQGGEASKKMKAVLASGDMPGNSDDASPEVNEPYPEYDNDDGEVVDAQELVNQYVERSAAARGRQSNLSFFAFTATPKYKTLAVFGYQDAEGKPQPFHLYSMRQAIEEGFILDVLQNYTTYQLYFKLSKAIEDDPKINKKKAAQAIGRFVSLHPHNLAQKTEIIIEHFRQVVASKIGGRAKAMLVTGSRLHAKRYFEEFNRYIKEKGYERNIKILVAFSGKVVDDNFPDGVTEPQLTGFGEKQLPQVFAEDDYKILIVADKYQTGFDQPQLHTLYVDKALSGVKAVQTLSRLNRTAPGKEDTFVLDFVNDRQTILDSFQPYYEITTVGEEPDPNHLYDLKANLDERQVYFGSEIDALAKIYFNPTTQMTPRTQSLLYSFIDPAVDRYNAIETDDEKEEFKKSLRTWTNLYAFLAQIMLFREPEFEKFYAYAKLLLTKLPKRDLAESMKLTDEVAMEYYRLQKIKDGSIDLITGGEGELDGLTEAGIKRAKEEKAALSEIIDLLNERFGTEFEEADRLFFEQIEAELMGDTTLQTQAKVNKLDTFKYAFEELFIDKLIERMDQNQEIFEKILENQSFGGLVKELMMKKVYARLNEEAEQRT</sequence>
<accession>A0A2S6HGY4</accession>
<protein>
    <submittedName>
        <fullName evidence="2">Type I restriction enzyme R subunit</fullName>
    </submittedName>
</protein>
<dbReference type="GO" id="GO:0009307">
    <property type="term" value="P:DNA restriction-modification system"/>
    <property type="evidence" value="ECO:0007669"/>
    <property type="project" value="UniProtKB-KW"/>
</dbReference>